<organism evidence="2">
    <name type="scientific">Zea mays</name>
    <name type="common">Maize</name>
    <dbReference type="NCBI Taxonomy" id="4577"/>
    <lineage>
        <taxon>Eukaryota</taxon>
        <taxon>Viridiplantae</taxon>
        <taxon>Streptophyta</taxon>
        <taxon>Embryophyta</taxon>
        <taxon>Tracheophyta</taxon>
        <taxon>Spermatophyta</taxon>
        <taxon>Magnoliopsida</taxon>
        <taxon>Liliopsida</taxon>
        <taxon>Poales</taxon>
        <taxon>Poaceae</taxon>
        <taxon>PACMAD clade</taxon>
        <taxon>Panicoideae</taxon>
        <taxon>Andropogonodae</taxon>
        <taxon>Andropogoneae</taxon>
        <taxon>Tripsacinae</taxon>
        <taxon>Zea</taxon>
    </lineage>
</organism>
<evidence type="ECO:0000256" key="1">
    <source>
        <dbReference type="SAM" id="MobiDB-lite"/>
    </source>
</evidence>
<name>A0A3L6FNP3_MAIZE</name>
<dbReference type="EMBL" id="NCVQ01000004">
    <property type="protein sequence ID" value="PWZ33941.1"/>
    <property type="molecule type" value="Genomic_DNA"/>
</dbReference>
<dbReference type="PANTHER" id="PTHR47510">
    <property type="entry name" value="REVERSE TRANSCRIPTASE DOMAIN-CONTAINING PROTEIN"/>
    <property type="match status" value="1"/>
</dbReference>
<gene>
    <name evidence="2" type="ORF">Zm00014a_027684</name>
</gene>
<accession>A0A3L6FNP3</accession>
<reference evidence="2" key="1">
    <citation type="journal article" date="2018" name="Nat. Genet.">
        <title>Extensive intraspecific gene order and gene structural variations between Mo17 and other maize genomes.</title>
        <authorList>
            <person name="Sun S."/>
            <person name="Zhou Y."/>
            <person name="Chen J."/>
            <person name="Shi J."/>
            <person name="Zhao H."/>
            <person name="Zhao H."/>
            <person name="Song W."/>
            <person name="Zhang M."/>
            <person name="Cui Y."/>
            <person name="Dong X."/>
            <person name="Liu H."/>
            <person name="Ma X."/>
            <person name="Jiao Y."/>
            <person name="Wang B."/>
            <person name="Wei X."/>
            <person name="Stein J.C."/>
            <person name="Glaubitz J.C."/>
            <person name="Lu F."/>
            <person name="Yu G."/>
            <person name="Liang C."/>
            <person name="Fengler K."/>
            <person name="Li B."/>
            <person name="Rafalski A."/>
            <person name="Schnable P.S."/>
            <person name="Ware D.H."/>
            <person name="Buckler E.S."/>
            <person name="Lai J."/>
        </authorList>
    </citation>
    <scope>NUCLEOTIDE SEQUENCE [LARGE SCALE GENOMIC DNA]</scope>
    <source>
        <tissue evidence="2">Seedling</tissue>
    </source>
</reference>
<evidence type="ECO:0008006" key="3">
    <source>
        <dbReference type="Google" id="ProtNLM"/>
    </source>
</evidence>
<feature type="compositionally biased region" description="Low complexity" evidence="1">
    <location>
        <begin position="48"/>
        <end position="60"/>
    </location>
</feature>
<dbReference type="Proteomes" id="UP000251960">
    <property type="component" value="Chromosome 3"/>
</dbReference>
<evidence type="ECO:0000313" key="2">
    <source>
        <dbReference type="EMBL" id="PWZ33941.1"/>
    </source>
</evidence>
<dbReference type="AlphaFoldDB" id="A0A3L6FNP3"/>
<protein>
    <recommendedName>
        <fullName evidence="3">Retrovirus-related Pol polyprotein LINE-1</fullName>
    </recommendedName>
</protein>
<sequence length="337" mass="38880">MKDPFEAAVEEQDSPPDSPAPPEEEPGAAGLADDAEDYDGGPPPRQPSAPASHAASAAAKAKGRVQREQQEDDDDDEDQMEVDLEKLPSSTGDPDKLAKMKYKQAKFVRTKWWKLKGETSKLFKERIFVEGAWFEEDANNMWVKMATCIRKVASEVFVVIKGSRGEPKDTWWWTEYVQKAVKEKKECYRSLFHDRSTVNIERYKVAKRTAKRAVSETKGQAYDDLFRRRSTKEGDKDAYKMTRIRERKTRDLNQVKCIKDEMDQLLVKGQDIKQRWQRYFDNLFNGENETMDTQLDDPFDDLNRCFVRRIQESEVKEALKRMKGGKTMGSDGIPIEV</sequence>
<dbReference type="PANTHER" id="PTHR47510:SF3">
    <property type="entry name" value="ENDO_EXONUCLEASE_PHOSPHATASE DOMAIN-CONTAINING PROTEIN"/>
    <property type="match status" value="1"/>
</dbReference>
<feature type="region of interest" description="Disordered" evidence="1">
    <location>
        <begin position="1"/>
        <end position="98"/>
    </location>
</feature>
<feature type="compositionally biased region" description="Acidic residues" evidence="1">
    <location>
        <begin position="70"/>
        <end position="82"/>
    </location>
</feature>
<proteinExistence type="predicted"/>
<comment type="caution">
    <text evidence="2">The sequence shown here is derived from an EMBL/GenBank/DDBJ whole genome shotgun (WGS) entry which is preliminary data.</text>
</comment>